<dbReference type="AlphaFoldDB" id="X1AA80"/>
<organism evidence="1">
    <name type="scientific">marine sediment metagenome</name>
    <dbReference type="NCBI Taxonomy" id="412755"/>
    <lineage>
        <taxon>unclassified sequences</taxon>
        <taxon>metagenomes</taxon>
        <taxon>ecological metagenomes</taxon>
    </lineage>
</organism>
<gene>
    <name evidence="1" type="ORF">S01H4_18396</name>
</gene>
<reference evidence="1" key="1">
    <citation type="journal article" date="2014" name="Front. Microbiol.">
        <title>High frequency of phylogenetically diverse reductive dehalogenase-homologous genes in deep subseafloor sedimentary metagenomes.</title>
        <authorList>
            <person name="Kawai M."/>
            <person name="Futagami T."/>
            <person name="Toyoda A."/>
            <person name="Takaki Y."/>
            <person name="Nishi S."/>
            <person name="Hori S."/>
            <person name="Arai W."/>
            <person name="Tsubouchi T."/>
            <person name="Morono Y."/>
            <person name="Uchiyama I."/>
            <person name="Ito T."/>
            <person name="Fujiyama A."/>
            <person name="Inagaki F."/>
            <person name="Takami H."/>
        </authorList>
    </citation>
    <scope>NUCLEOTIDE SEQUENCE</scope>
    <source>
        <strain evidence="1">Expedition CK06-06</strain>
    </source>
</reference>
<protein>
    <submittedName>
        <fullName evidence="1">Uncharacterized protein</fullName>
    </submittedName>
</protein>
<name>X1AA80_9ZZZZ</name>
<dbReference type="EMBL" id="BART01008151">
    <property type="protein sequence ID" value="GAG69583.1"/>
    <property type="molecule type" value="Genomic_DNA"/>
</dbReference>
<sequence>MEANFNKGTSRDNFDIENILDTCNEIPIHDLWVNRLVLRFKYGA</sequence>
<evidence type="ECO:0000313" key="1">
    <source>
        <dbReference type="EMBL" id="GAG69583.1"/>
    </source>
</evidence>
<proteinExistence type="predicted"/>
<accession>X1AA80</accession>
<comment type="caution">
    <text evidence="1">The sequence shown here is derived from an EMBL/GenBank/DDBJ whole genome shotgun (WGS) entry which is preliminary data.</text>
</comment>
<feature type="non-terminal residue" evidence="1">
    <location>
        <position position="44"/>
    </location>
</feature>